<dbReference type="PROSITE" id="PS00622">
    <property type="entry name" value="HTH_LUXR_1"/>
    <property type="match status" value="1"/>
</dbReference>
<evidence type="ECO:0000313" key="6">
    <source>
        <dbReference type="Proteomes" id="UP000572635"/>
    </source>
</evidence>
<evidence type="ECO:0000256" key="1">
    <source>
        <dbReference type="ARBA" id="ARBA00023015"/>
    </source>
</evidence>
<feature type="domain" description="HTH luxR-type" evidence="4">
    <location>
        <begin position="193"/>
        <end position="258"/>
    </location>
</feature>
<dbReference type="GO" id="GO:0006355">
    <property type="term" value="P:regulation of DNA-templated transcription"/>
    <property type="evidence" value="ECO:0007669"/>
    <property type="project" value="InterPro"/>
</dbReference>
<keyword evidence="1" id="KW-0805">Transcription regulation</keyword>
<dbReference type="SMART" id="SM00421">
    <property type="entry name" value="HTH_LUXR"/>
    <property type="match status" value="1"/>
</dbReference>
<name>A0A7W8VGD4_9ACTN</name>
<evidence type="ECO:0000256" key="2">
    <source>
        <dbReference type="ARBA" id="ARBA00023125"/>
    </source>
</evidence>
<reference evidence="5 6" key="1">
    <citation type="submission" date="2020-08" db="EMBL/GenBank/DDBJ databases">
        <title>Sequencing the genomes of 1000 actinobacteria strains.</title>
        <authorList>
            <person name="Klenk H.-P."/>
        </authorList>
    </citation>
    <scope>NUCLEOTIDE SEQUENCE [LARGE SCALE GENOMIC DNA]</scope>
    <source>
        <strain evidence="5 6">DSM 44551</strain>
    </source>
</reference>
<keyword evidence="6" id="KW-1185">Reference proteome</keyword>
<dbReference type="Pfam" id="PF00196">
    <property type="entry name" value="GerE"/>
    <property type="match status" value="1"/>
</dbReference>
<dbReference type="RefSeq" id="WP_184398094.1">
    <property type="nucleotide sequence ID" value="NZ_BAAAJD010000131.1"/>
</dbReference>
<keyword evidence="2 5" id="KW-0238">DNA-binding</keyword>
<dbReference type="Proteomes" id="UP000572635">
    <property type="component" value="Unassembled WGS sequence"/>
</dbReference>
<dbReference type="Gene3D" id="3.30.565.10">
    <property type="entry name" value="Histidine kinase-like ATPase, C-terminal domain"/>
    <property type="match status" value="1"/>
</dbReference>
<comment type="caution">
    <text evidence="5">The sequence shown here is derived from an EMBL/GenBank/DDBJ whole genome shotgun (WGS) entry which is preliminary data.</text>
</comment>
<gene>
    <name evidence="5" type="ORF">HDA36_005505</name>
</gene>
<dbReference type="CDD" id="cd06170">
    <property type="entry name" value="LuxR_C_like"/>
    <property type="match status" value="1"/>
</dbReference>
<dbReference type="AlphaFoldDB" id="A0A7W8VGD4"/>
<sequence length="268" mass="28902">MAADLADAHAATLTALLGALRSHDLDDRSARRAAAELAADALIEVRSPRREPEEDEPTAGEAFRQMAHKLTLLMRYNDARLELSAPEDRRHPLPAEVAGGARATVRAAVLTMLDQRGVTRVRVAWRVEGNVLDVSVRDDGPGLLTEEDFDVHRIATVLAPFAATVSVDSVPDWGTTLTSRIPLGPAESPDGPQARLLATLNPRESEVLQELTRGRRNRDIAARLHISEHTVKYHVANVLTKLGVSSRGEAAAVARESGLLPPARSPAS</sequence>
<dbReference type="PANTHER" id="PTHR44688:SF16">
    <property type="entry name" value="DNA-BINDING TRANSCRIPTIONAL ACTIVATOR DEVR_DOSR"/>
    <property type="match status" value="1"/>
</dbReference>
<proteinExistence type="predicted"/>
<evidence type="ECO:0000256" key="3">
    <source>
        <dbReference type="ARBA" id="ARBA00023163"/>
    </source>
</evidence>
<dbReference type="SUPFAM" id="SSF55874">
    <property type="entry name" value="ATPase domain of HSP90 chaperone/DNA topoisomerase II/histidine kinase"/>
    <property type="match status" value="1"/>
</dbReference>
<dbReference type="Gene3D" id="1.10.10.10">
    <property type="entry name" value="Winged helix-like DNA-binding domain superfamily/Winged helix DNA-binding domain"/>
    <property type="match status" value="1"/>
</dbReference>
<dbReference type="InterPro" id="IPR036890">
    <property type="entry name" value="HATPase_C_sf"/>
</dbReference>
<organism evidence="5 6">
    <name type="scientific">Nocardiopsis composta</name>
    <dbReference type="NCBI Taxonomy" id="157465"/>
    <lineage>
        <taxon>Bacteria</taxon>
        <taxon>Bacillati</taxon>
        <taxon>Actinomycetota</taxon>
        <taxon>Actinomycetes</taxon>
        <taxon>Streptosporangiales</taxon>
        <taxon>Nocardiopsidaceae</taxon>
        <taxon>Nocardiopsis</taxon>
    </lineage>
</organism>
<dbReference type="SUPFAM" id="SSF46894">
    <property type="entry name" value="C-terminal effector domain of the bipartite response regulators"/>
    <property type="match status" value="1"/>
</dbReference>
<dbReference type="PROSITE" id="PS50043">
    <property type="entry name" value="HTH_LUXR_2"/>
    <property type="match status" value="1"/>
</dbReference>
<evidence type="ECO:0000313" key="5">
    <source>
        <dbReference type="EMBL" id="MBB5435357.1"/>
    </source>
</evidence>
<dbReference type="PANTHER" id="PTHR44688">
    <property type="entry name" value="DNA-BINDING TRANSCRIPTIONAL ACTIVATOR DEVR_DOSR"/>
    <property type="match status" value="1"/>
</dbReference>
<dbReference type="InterPro" id="IPR036388">
    <property type="entry name" value="WH-like_DNA-bd_sf"/>
</dbReference>
<dbReference type="InterPro" id="IPR000792">
    <property type="entry name" value="Tscrpt_reg_LuxR_C"/>
</dbReference>
<dbReference type="GO" id="GO:0003677">
    <property type="term" value="F:DNA binding"/>
    <property type="evidence" value="ECO:0007669"/>
    <property type="project" value="UniProtKB-KW"/>
</dbReference>
<protein>
    <submittedName>
        <fullName evidence="5">DNA-binding CsgD family transcriptional regulator</fullName>
    </submittedName>
</protein>
<keyword evidence="3" id="KW-0804">Transcription</keyword>
<dbReference type="EMBL" id="JACHDB010000002">
    <property type="protein sequence ID" value="MBB5435357.1"/>
    <property type="molecule type" value="Genomic_DNA"/>
</dbReference>
<dbReference type="PRINTS" id="PR00038">
    <property type="entry name" value="HTHLUXR"/>
</dbReference>
<dbReference type="InterPro" id="IPR016032">
    <property type="entry name" value="Sig_transdc_resp-reg_C-effctor"/>
</dbReference>
<accession>A0A7W8VGD4</accession>
<evidence type="ECO:0000259" key="4">
    <source>
        <dbReference type="PROSITE" id="PS50043"/>
    </source>
</evidence>